<dbReference type="UniPathway" id="UPA00916">
    <property type="reaction ID" value="UER00889"/>
</dbReference>
<dbReference type="InterPro" id="IPR002139">
    <property type="entry name" value="Ribo/fructo_kinase"/>
</dbReference>
<feature type="binding site" evidence="9">
    <location>
        <begin position="11"/>
        <end position="13"/>
    </location>
    <ligand>
        <name>substrate</name>
    </ligand>
</feature>
<evidence type="ECO:0000259" key="10">
    <source>
        <dbReference type="Pfam" id="PF00294"/>
    </source>
</evidence>
<dbReference type="RefSeq" id="WP_152157904.1">
    <property type="nucleotide sequence ID" value="NZ_WEHX01000014.1"/>
</dbReference>
<dbReference type="SUPFAM" id="SSF53613">
    <property type="entry name" value="Ribokinase-like"/>
    <property type="match status" value="1"/>
</dbReference>
<feature type="domain" description="Carbohydrate kinase PfkB" evidence="10">
    <location>
        <begin position="2"/>
        <end position="305"/>
    </location>
</feature>
<evidence type="ECO:0000256" key="1">
    <source>
        <dbReference type="ARBA" id="ARBA00022679"/>
    </source>
</evidence>
<keyword evidence="3 9" id="KW-0547">Nucleotide-binding</keyword>
<dbReference type="InterPro" id="IPR029056">
    <property type="entry name" value="Ribokinase-like"/>
</dbReference>
<dbReference type="GO" id="GO:0005524">
    <property type="term" value="F:ATP binding"/>
    <property type="evidence" value="ECO:0007669"/>
    <property type="project" value="UniProtKB-UniRule"/>
</dbReference>
<feature type="binding site" evidence="9">
    <location>
        <position position="254"/>
    </location>
    <ligand>
        <name>substrate</name>
    </ligand>
</feature>
<protein>
    <recommendedName>
        <fullName evidence="9">Ribokinase</fullName>
        <shortName evidence="9">RK</shortName>
        <ecNumber evidence="9">2.7.1.15</ecNumber>
    </recommendedName>
</protein>
<comment type="pathway">
    <text evidence="9">Carbohydrate metabolism; D-ribose degradation; D-ribose 5-phosphate from beta-D-ribopyranose: step 2/2.</text>
</comment>
<feature type="binding site" evidence="9">
    <location>
        <position position="297"/>
    </location>
    <ligand>
        <name>K(+)</name>
        <dbReference type="ChEBI" id="CHEBI:29103"/>
    </ligand>
</feature>
<dbReference type="GO" id="GO:0046872">
    <property type="term" value="F:metal ion binding"/>
    <property type="evidence" value="ECO:0007669"/>
    <property type="project" value="UniProtKB-KW"/>
</dbReference>
<comment type="function">
    <text evidence="9">Catalyzes the phosphorylation of ribose at O-5 in a reaction requiring ATP and magnesium. The resulting D-ribose-5-phosphate can then be used either for sythesis of nucleotides, histidine, and tryptophan, or as a component of the pentose phosphate pathway.</text>
</comment>
<dbReference type="GO" id="GO:0019303">
    <property type="term" value="P:D-ribose catabolic process"/>
    <property type="evidence" value="ECO:0007669"/>
    <property type="project" value="UniProtKB-UniRule"/>
</dbReference>
<accession>A0A6I1F0N8</accession>
<dbReference type="GO" id="GO:0004747">
    <property type="term" value="F:ribokinase activity"/>
    <property type="evidence" value="ECO:0007669"/>
    <property type="project" value="UniProtKB-UniRule"/>
</dbReference>
<comment type="subunit">
    <text evidence="9">Homodimer.</text>
</comment>
<keyword evidence="4 9" id="KW-0418">Kinase</keyword>
<dbReference type="CDD" id="cd01174">
    <property type="entry name" value="ribokinase"/>
    <property type="match status" value="1"/>
</dbReference>
<dbReference type="OrthoDB" id="9775849at2"/>
<feature type="binding site" evidence="9">
    <location>
        <position position="299"/>
    </location>
    <ligand>
        <name>K(+)</name>
        <dbReference type="ChEBI" id="CHEBI:29103"/>
    </ligand>
</feature>
<dbReference type="PRINTS" id="PR00990">
    <property type="entry name" value="RIBOKINASE"/>
</dbReference>
<dbReference type="Gene3D" id="3.40.1190.20">
    <property type="match status" value="1"/>
</dbReference>
<comment type="cofactor">
    <cofactor evidence="9">
        <name>Mg(2+)</name>
        <dbReference type="ChEBI" id="CHEBI:18420"/>
    </cofactor>
    <text evidence="9">Requires a divalent cation, most likely magnesium in vivo, as an electrophilic catalyst to aid phosphoryl group transfer. It is the chelate of the metal and the nucleotide that is the actual substrate.</text>
</comment>
<evidence type="ECO:0000256" key="2">
    <source>
        <dbReference type="ARBA" id="ARBA00022723"/>
    </source>
</evidence>
<feature type="binding site" evidence="9">
    <location>
        <begin position="253"/>
        <end position="254"/>
    </location>
    <ligand>
        <name>ATP</name>
        <dbReference type="ChEBI" id="CHEBI:30616"/>
    </ligand>
</feature>
<keyword evidence="1 9" id="KW-0808">Transferase</keyword>
<feature type="binding site" evidence="9">
    <location>
        <position position="182"/>
    </location>
    <ligand>
        <name>ATP</name>
        <dbReference type="ChEBI" id="CHEBI:30616"/>
    </ligand>
</feature>
<feature type="binding site" evidence="9">
    <location>
        <position position="294"/>
    </location>
    <ligand>
        <name>K(+)</name>
        <dbReference type="ChEBI" id="CHEBI:29103"/>
    </ligand>
</feature>
<comment type="caution">
    <text evidence="11">The sequence shown here is derived from an EMBL/GenBank/DDBJ whole genome shotgun (WGS) entry which is preliminary data.</text>
</comment>
<feature type="binding site" evidence="9">
    <location>
        <position position="303"/>
    </location>
    <ligand>
        <name>K(+)</name>
        <dbReference type="ChEBI" id="CHEBI:29103"/>
    </ligand>
</feature>
<dbReference type="InterPro" id="IPR011877">
    <property type="entry name" value="Ribokinase"/>
</dbReference>
<dbReference type="GO" id="GO:0005737">
    <property type="term" value="C:cytoplasm"/>
    <property type="evidence" value="ECO:0007669"/>
    <property type="project" value="UniProtKB-SubCell"/>
</dbReference>
<comment type="similarity">
    <text evidence="9">Belongs to the carbohydrate kinase PfkB family. Ribokinase subfamily.</text>
</comment>
<dbReference type="PANTHER" id="PTHR10584">
    <property type="entry name" value="SUGAR KINASE"/>
    <property type="match status" value="1"/>
</dbReference>
<organism evidence="11 12">
    <name type="scientific">Sutterella seckii</name>
    <dbReference type="NCBI Taxonomy" id="1944635"/>
    <lineage>
        <taxon>Bacteria</taxon>
        <taxon>Pseudomonadati</taxon>
        <taxon>Pseudomonadota</taxon>
        <taxon>Betaproteobacteria</taxon>
        <taxon>Burkholderiales</taxon>
        <taxon>Sutterellaceae</taxon>
        <taxon>Sutterella</taxon>
    </lineage>
</organism>
<evidence type="ECO:0000256" key="7">
    <source>
        <dbReference type="ARBA" id="ARBA00022958"/>
    </source>
</evidence>
<dbReference type="HAMAP" id="MF_01987">
    <property type="entry name" value="Ribokinase"/>
    <property type="match status" value="1"/>
</dbReference>
<dbReference type="PANTHER" id="PTHR10584:SF166">
    <property type="entry name" value="RIBOKINASE"/>
    <property type="match status" value="1"/>
</dbReference>
<evidence type="ECO:0000256" key="4">
    <source>
        <dbReference type="ARBA" id="ARBA00022777"/>
    </source>
</evidence>
<keyword evidence="6 9" id="KW-0460">Magnesium</keyword>
<reference evidence="11 12" key="1">
    <citation type="submission" date="2019-10" db="EMBL/GenBank/DDBJ databases">
        <title>Genome diversity of Sutterella seckii.</title>
        <authorList>
            <person name="Chaplin A.V."/>
            <person name="Sokolova S.R."/>
            <person name="Mosin K.A."/>
            <person name="Ivanova E.L."/>
            <person name="Kochetkova T.O."/>
            <person name="Goltsov A.Y."/>
            <person name="Trofimov D.Y."/>
            <person name="Efimov B.A."/>
        </authorList>
    </citation>
    <scope>NUCLEOTIDE SEQUENCE [LARGE SCALE GENOMIC DNA]</scope>
    <source>
        <strain evidence="11 12">ASD393</strain>
    </source>
</reference>
<evidence type="ECO:0000256" key="6">
    <source>
        <dbReference type="ARBA" id="ARBA00022842"/>
    </source>
</evidence>
<keyword evidence="8 9" id="KW-0119">Carbohydrate metabolism</keyword>
<keyword evidence="7 9" id="KW-0630">Potassium</keyword>
<dbReference type="Pfam" id="PF00294">
    <property type="entry name" value="PfkB"/>
    <property type="match status" value="1"/>
</dbReference>
<dbReference type="AlphaFoldDB" id="A0A6I1F0N8"/>
<evidence type="ECO:0000256" key="3">
    <source>
        <dbReference type="ARBA" id="ARBA00022741"/>
    </source>
</evidence>
<feature type="binding site" evidence="9">
    <location>
        <position position="250"/>
    </location>
    <ligand>
        <name>K(+)</name>
        <dbReference type="ChEBI" id="CHEBI:29103"/>
    </ligand>
</feature>
<dbReference type="EMBL" id="WEHX01000014">
    <property type="protein sequence ID" value="KAB7661853.1"/>
    <property type="molecule type" value="Genomic_DNA"/>
</dbReference>
<name>A0A6I1F0N8_9BURK</name>
<feature type="binding site" evidence="9">
    <location>
        <begin position="39"/>
        <end position="43"/>
    </location>
    <ligand>
        <name>substrate</name>
    </ligand>
</feature>
<comment type="subcellular location">
    <subcellularLocation>
        <location evidence="9">Cytoplasm</location>
    </subcellularLocation>
</comment>
<evidence type="ECO:0000256" key="9">
    <source>
        <dbReference type="HAMAP-Rule" id="MF_01987"/>
    </source>
</evidence>
<proteinExistence type="inferred from homology"/>
<gene>
    <name evidence="9" type="primary">rbsK</name>
    <name evidence="11" type="ORF">GBM95_04020</name>
</gene>
<dbReference type="InterPro" id="IPR011611">
    <property type="entry name" value="PfkB_dom"/>
</dbReference>
<feature type="active site" description="Proton acceptor" evidence="9">
    <location>
        <position position="254"/>
    </location>
</feature>
<feature type="binding site" evidence="9">
    <location>
        <begin position="221"/>
        <end position="226"/>
    </location>
    <ligand>
        <name>ATP</name>
        <dbReference type="ChEBI" id="CHEBI:30616"/>
    </ligand>
</feature>
<dbReference type="Proteomes" id="UP000430564">
    <property type="component" value="Unassembled WGS sequence"/>
</dbReference>
<comment type="caution">
    <text evidence="9">Lacks conserved residue(s) required for the propagation of feature annotation.</text>
</comment>
<keyword evidence="9" id="KW-0963">Cytoplasm</keyword>
<comment type="activity regulation">
    <text evidence="9">Activated by a monovalent cation that binds near, but not in, the active site. The most likely occupant of the site in vivo is potassium. Ion binding induces a conformational change that may alter substrate affinity.</text>
</comment>
<evidence type="ECO:0000313" key="11">
    <source>
        <dbReference type="EMBL" id="KAB7661853.1"/>
    </source>
</evidence>
<comment type="catalytic activity">
    <reaction evidence="9">
        <text>D-ribose + ATP = D-ribose 5-phosphate + ADP + H(+)</text>
        <dbReference type="Rhea" id="RHEA:13697"/>
        <dbReference type="ChEBI" id="CHEBI:15378"/>
        <dbReference type="ChEBI" id="CHEBI:30616"/>
        <dbReference type="ChEBI" id="CHEBI:47013"/>
        <dbReference type="ChEBI" id="CHEBI:78346"/>
        <dbReference type="ChEBI" id="CHEBI:456216"/>
        <dbReference type="EC" id="2.7.1.15"/>
    </reaction>
</comment>
<evidence type="ECO:0000256" key="8">
    <source>
        <dbReference type="ARBA" id="ARBA00023277"/>
    </source>
</evidence>
<sequence length="318" mass="34417">MPRVLNIGSLNIDYVYQVPHFLRGGETLAAYRRAIHIGGKGLNQSVALARAGLRTSHAGIVGQDGTFLKVFLEHEGVGVSRVAVDPNEPSGHTFIQVVPEGGENAILYYPGTNVRLTPEFVKSAMDDFGEGDALLVQNETSAVRYSIEHALEKGMRVIFNPSPFDSQAPLLPLNRISALIANETEAEGLLGLEKKEKTPEEAMDIVAELGRRYPDTVILVTLGSQGVVCRMPGFEPDFIKAFPVHPADTTGAGDTFTGFAVRALMDAWEKKDAEEAHAVLLEGLRFAAMAAAISVTRPGAAESIPYWKEVDEAMRDTD</sequence>
<feature type="binding site" evidence="9">
    <location>
        <position position="139"/>
    </location>
    <ligand>
        <name>substrate</name>
    </ligand>
</feature>
<evidence type="ECO:0000256" key="5">
    <source>
        <dbReference type="ARBA" id="ARBA00022840"/>
    </source>
</evidence>
<dbReference type="EC" id="2.7.1.15" evidence="9"/>
<keyword evidence="5 9" id="KW-0067">ATP-binding</keyword>
<evidence type="ECO:0000313" key="12">
    <source>
        <dbReference type="Proteomes" id="UP000430564"/>
    </source>
</evidence>
<feature type="binding site" evidence="9">
    <location>
        <position position="248"/>
    </location>
    <ligand>
        <name>K(+)</name>
        <dbReference type="ChEBI" id="CHEBI:29103"/>
    </ligand>
</feature>
<keyword evidence="2 9" id="KW-0479">Metal-binding</keyword>